<protein>
    <submittedName>
        <fullName evidence="1">Uncharacterized protein</fullName>
    </submittedName>
</protein>
<dbReference type="EMBL" id="BMKU01000005">
    <property type="protein sequence ID" value="GGG95861.1"/>
    <property type="molecule type" value="Genomic_DNA"/>
</dbReference>
<evidence type="ECO:0000313" key="1">
    <source>
        <dbReference type="EMBL" id="GGG95861.1"/>
    </source>
</evidence>
<accession>A0ABQ1XK65</accession>
<evidence type="ECO:0000313" key="2">
    <source>
        <dbReference type="Proteomes" id="UP000596938"/>
    </source>
</evidence>
<sequence length="82" mass="9263">MSGRAYYLFSAAPQFYLDPGWVNYVRWHHSPQFPQSPSILWPADRRWVMVSEIDFDSTVVAGSQELISALVLDPAMRGAAFG</sequence>
<keyword evidence="2" id="KW-1185">Reference proteome</keyword>
<name>A0ABQ1XK65_9MICC</name>
<dbReference type="Proteomes" id="UP000596938">
    <property type="component" value="Unassembled WGS sequence"/>
</dbReference>
<proteinExistence type="predicted"/>
<organism evidence="1 2">
    <name type="scientific">Pseudarthrobacter polychromogenes</name>
    <dbReference type="NCBI Taxonomy" id="1676"/>
    <lineage>
        <taxon>Bacteria</taxon>
        <taxon>Bacillati</taxon>
        <taxon>Actinomycetota</taxon>
        <taxon>Actinomycetes</taxon>
        <taxon>Micrococcales</taxon>
        <taxon>Micrococcaceae</taxon>
        <taxon>Pseudarthrobacter</taxon>
    </lineage>
</organism>
<gene>
    <name evidence="1" type="ORF">GCM10011577_18680</name>
</gene>
<comment type="caution">
    <text evidence="1">The sequence shown here is derived from an EMBL/GenBank/DDBJ whole genome shotgun (WGS) entry which is preliminary data.</text>
</comment>
<reference evidence="2" key="1">
    <citation type="journal article" date="2019" name="Int. J. Syst. Evol. Microbiol.">
        <title>The Global Catalogue of Microorganisms (GCM) 10K type strain sequencing project: providing services to taxonomists for standard genome sequencing and annotation.</title>
        <authorList>
            <consortium name="The Broad Institute Genomics Platform"/>
            <consortium name="The Broad Institute Genome Sequencing Center for Infectious Disease"/>
            <person name="Wu L."/>
            <person name="Ma J."/>
        </authorList>
    </citation>
    <scope>NUCLEOTIDE SEQUENCE [LARGE SCALE GENOMIC DNA]</scope>
    <source>
        <strain evidence="2">CGMCC 1.1927</strain>
    </source>
</reference>